<dbReference type="STRING" id="123320.SAMN06309945_1218"/>
<evidence type="ECO:0000256" key="1">
    <source>
        <dbReference type="ARBA" id="ARBA00022630"/>
    </source>
</evidence>
<protein>
    <submittedName>
        <fullName evidence="5">Thioredoxin reductase</fullName>
    </submittedName>
</protein>
<dbReference type="Gene3D" id="3.50.50.60">
    <property type="entry name" value="FAD/NAD(P)-binding domain"/>
    <property type="match status" value="2"/>
</dbReference>
<evidence type="ECO:0000313" key="6">
    <source>
        <dbReference type="Proteomes" id="UP000190857"/>
    </source>
</evidence>
<dbReference type="GO" id="GO:0004791">
    <property type="term" value="F:thioredoxin-disulfide reductase (NADPH) activity"/>
    <property type="evidence" value="ECO:0007669"/>
    <property type="project" value="UniProtKB-EC"/>
</dbReference>
<evidence type="ECO:0000256" key="3">
    <source>
        <dbReference type="ARBA" id="ARBA00048132"/>
    </source>
</evidence>
<dbReference type="PANTHER" id="PTHR48105">
    <property type="entry name" value="THIOREDOXIN REDUCTASE 1-RELATED-RELATED"/>
    <property type="match status" value="1"/>
</dbReference>
<organism evidence="5 6">
    <name type="scientific">Okibacterium fritillariae</name>
    <dbReference type="NCBI Taxonomy" id="123320"/>
    <lineage>
        <taxon>Bacteria</taxon>
        <taxon>Bacillati</taxon>
        <taxon>Actinomycetota</taxon>
        <taxon>Actinomycetes</taxon>
        <taxon>Micrococcales</taxon>
        <taxon>Microbacteriaceae</taxon>
        <taxon>Okibacterium</taxon>
    </lineage>
</organism>
<keyword evidence="1" id="KW-0285">Flavoprotein</keyword>
<keyword evidence="2" id="KW-0560">Oxidoreductase</keyword>
<evidence type="ECO:0000313" key="5">
    <source>
        <dbReference type="EMBL" id="SKC46378.1"/>
    </source>
</evidence>
<accession>A0A1T5J581</accession>
<dbReference type="AlphaFoldDB" id="A0A1T5J581"/>
<comment type="catalytic activity">
    <reaction evidence="3">
        <text>[thioredoxin]-dithiol + NADP(+) = [thioredoxin]-disulfide + NADPH + H(+)</text>
        <dbReference type="Rhea" id="RHEA:20345"/>
        <dbReference type="Rhea" id="RHEA-COMP:10698"/>
        <dbReference type="Rhea" id="RHEA-COMP:10700"/>
        <dbReference type="ChEBI" id="CHEBI:15378"/>
        <dbReference type="ChEBI" id="CHEBI:29950"/>
        <dbReference type="ChEBI" id="CHEBI:50058"/>
        <dbReference type="ChEBI" id="CHEBI:57783"/>
        <dbReference type="ChEBI" id="CHEBI:58349"/>
        <dbReference type="EC" id="1.8.1.9"/>
    </reaction>
</comment>
<dbReference type="OrthoDB" id="9786503at2"/>
<dbReference type="PRINTS" id="PR00368">
    <property type="entry name" value="FADPNR"/>
</dbReference>
<proteinExistence type="predicted"/>
<reference evidence="5 6" key="1">
    <citation type="submission" date="2017-02" db="EMBL/GenBank/DDBJ databases">
        <authorList>
            <person name="Peterson S.W."/>
        </authorList>
    </citation>
    <scope>NUCLEOTIDE SEQUENCE [LARGE SCALE GENOMIC DNA]</scope>
    <source>
        <strain evidence="5 6">VKM Ac-2059</strain>
    </source>
</reference>
<sequence>MSEAGATPAAASESAAAVNDPAWRIVDGEPDYDVVVIGGGPAGLSAALNLVRARKRTLVLDSNRPRHSATLVSHGFLTRDGVSPLDLRQLARDEVSGYAEAEIQFALVSSVEQEDEHFRVRASGVRGSADRDVTARRVVVTAGLAETLPRIQGIRSYYGTALHSCLECDGYDKRDQPLAMIGETDDLAERALLLTSWSDTVTAFTNGSDVALSVVGEETLLAAGVTVERRPIAEITGDRTGMTGITLDDGTALDIRAGFIRPVWTAPLDYLAALPLDRDDDGLVRIDSVGRTSLPGVYAAGDITPPGPQQLIVAAGAGAKVSAAILADAIHAKR</sequence>
<dbReference type="PRINTS" id="PR00469">
    <property type="entry name" value="PNDRDTASEII"/>
</dbReference>
<evidence type="ECO:0000259" key="4">
    <source>
        <dbReference type="Pfam" id="PF07992"/>
    </source>
</evidence>
<name>A0A1T5J581_9MICO</name>
<evidence type="ECO:0000256" key="2">
    <source>
        <dbReference type="ARBA" id="ARBA00023002"/>
    </source>
</evidence>
<dbReference type="EMBL" id="FUZP01000001">
    <property type="protein sequence ID" value="SKC46378.1"/>
    <property type="molecule type" value="Genomic_DNA"/>
</dbReference>
<feature type="domain" description="FAD/NAD(P)-binding" evidence="4">
    <location>
        <begin position="32"/>
        <end position="318"/>
    </location>
</feature>
<dbReference type="RefSeq" id="WP_079727297.1">
    <property type="nucleotide sequence ID" value="NZ_FUZP01000001.1"/>
</dbReference>
<keyword evidence="6" id="KW-1185">Reference proteome</keyword>
<gene>
    <name evidence="5" type="ORF">SAMN06309945_1218</name>
</gene>
<dbReference type="InterPro" id="IPR050097">
    <property type="entry name" value="Ferredoxin-NADP_redctase_2"/>
</dbReference>
<dbReference type="InterPro" id="IPR036188">
    <property type="entry name" value="FAD/NAD-bd_sf"/>
</dbReference>
<dbReference type="SUPFAM" id="SSF51905">
    <property type="entry name" value="FAD/NAD(P)-binding domain"/>
    <property type="match status" value="1"/>
</dbReference>
<dbReference type="InterPro" id="IPR023753">
    <property type="entry name" value="FAD/NAD-binding_dom"/>
</dbReference>
<dbReference type="Proteomes" id="UP000190857">
    <property type="component" value="Unassembled WGS sequence"/>
</dbReference>
<dbReference type="Pfam" id="PF07992">
    <property type="entry name" value="Pyr_redox_2"/>
    <property type="match status" value="1"/>
</dbReference>